<feature type="transmembrane region" description="Helical" evidence="2">
    <location>
        <begin position="67"/>
        <end position="90"/>
    </location>
</feature>
<feature type="compositionally biased region" description="Pro residues" evidence="1">
    <location>
        <begin position="644"/>
        <end position="659"/>
    </location>
</feature>
<reference evidence="5 6" key="1">
    <citation type="journal article" date="2012" name="PLoS Pathog.">
        <title>Diverse lifestyles and strategies of plant pathogenesis encoded in the genomes of eighteen Dothideomycetes fungi.</title>
        <authorList>
            <person name="Ohm R.A."/>
            <person name="Feau N."/>
            <person name="Henrissat B."/>
            <person name="Schoch C.L."/>
            <person name="Horwitz B.A."/>
            <person name="Barry K.W."/>
            <person name="Condon B.J."/>
            <person name="Copeland A.C."/>
            <person name="Dhillon B."/>
            <person name="Glaser F."/>
            <person name="Hesse C.N."/>
            <person name="Kosti I."/>
            <person name="LaButti K."/>
            <person name="Lindquist E.A."/>
            <person name="Lucas S."/>
            <person name="Salamov A.A."/>
            <person name="Bradshaw R.E."/>
            <person name="Ciuffetti L."/>
            <person name="Hamelin R.C."/>
            <person name="Kema G.H.J."/>
            <person name="Lawrence C."/>
            <person name="Scott J.A."/>
            <person name="Spatafora J.W."/>
            <person name="Turgeon B.G."/>
            <person name="de Wit P.J.G.M."/>
            <person name="Zhong S."/>
            <person name="Goodwin S.B."/>
            <person name="Grigoriev I.V."/>
        </authorList>
    </citation>
    <scope>NUCLEOTIDE SEQUENCE [LARGE SCALE GENOMIC DNA]</scope>
    <source>
        <strain evidence="5 6">CIRAD86</strain>
    </source>
</reference>
<dbReference type="RefSeq" id="XP_007921040.1">
    <property type="nucleotide sequence ID" value="XM_007922849.1"/>
</dbReference>
<evidence type="ECO:0000256" key="3">
    <source>
        <dbReference type="SAM" id="SignalP"/>
    </source>
</evidence>
<feature type="region of interest" description="Disordered" evidence="1">
    <location>
        <begin position="227"/>
        <end position="251"/>
    </location>
</feature>
<keyword evidence="6" id="KW-1185">Reference proteome</keyword>
<dbReference type="PANTHER" id="PTHR37994">
    <property type="entry name" value="ARAE_2_N DOMAIN-CONTAINING PROTEIN-RELATED"/>
    <property type="match status" value="1"/>
</dbReference>
<evidence type="ECO:0000259" key="4">
    <source>
        <dbReference type="Pfam" id="PF10337"/>
    </source>
</evidence>
<feature type="chain" id="PRO_5004109628" description="Putative ER transporter 6TM N-terminal domain-containing protein" evidence="3">
    <location>
        <begin position="22"/>
        <end position="805"/>
    </location>
</feature>
<feature type="region of interest" description="Disordered" evidence="1">
    <location>
        <begin position="159"/>
        <end position="180"/>
    </location>
</feature>
<dbReference type="InterPro" id="IPR018823">
    <property type="entry name" value="ArAE_2_N"/>
</dbReference>
<feature type="domain" description="Putative ER transporter 6TM N-terminal" evidence="4">
    <location>
        <begin position="33"/>
        <end position="158"/>
    </location>
</feature>
<feature type="transmembrane region" description="Helical" evidence="2">
    <location>
        <begin position="527"/>
        <end position="545"/>
    </location>
</feature>
<dbReference type="OrthoDB" id="2274698at2759"/>
<feature type="transmembrane region" description="Helical" evidence="2">
    <location>
        <begin position="96"/>
        <end position="115"/>
    </location>
</feature>
<evidence type="ECO:0000313" key="5">
    <source>
        <dbReference type="EMBL" id="EME87691.1"/>
    </source>
</evidence>
<accession>N1Q7P9</accession>
<dbReference type="HOGENOM" id="CLU_349883_0_0_1"/>
<feature type="region of interest" description="Disordered" evidence="1">
    <location>
        <begin position="638"/>
        <end position="686"/>
    </location>
</feature>
<dbReference type="VEuPathDB" id="FungiDB:MYCFIDRAFT_169467"/>
<dbReference type="EMBL" id="KB446555">
    <property type="protein sequence ID" value="EME87691.1"/>
    <property type="molecule type" value="Genomic_DNA"/>
</dbReference>
<dbReference type="PANTHER" id="PTHR37994:SF4">
    <property type="entry name" value="ER TRANSPORTER 6TM N-TERMINAL DOMAIN-CONTAINING PROTEIN-RELATED"/>
    <property type="match status" value="1"/>
</dbReference>
<keyword evidence="2" id="KW-0812">Transmembrane</keyword>
<protein>
    <recommendedName>
        <fullName evidence="4">Putative ER transporter 6TM N-terminal domain-containing protein</fullName>
    </recommendedName>
</protein>
<evidence type="ECO:0000256" key="1">
    <source>
        <dbReference type="SAM" id="MobiDB-lite"/>
    </source>
</evidence>
<keyword evidence="3" id="KW-0732">Signal</keyword>
<evidence type="ECO:0000256" key="2">
    <source>
        <dbReference type="SAM" id="Phobius"/>
    </source>
</evidence>
<feature type="transmembrane region" description="Helical" evidence="2">
    <location>
        <begin position="586"/>
        <end position="609"/>
    </location>
</feature>
<feature type="compositionally biased region" description="Basic residues" evidence="1">
    <location>
        <begin position="665"/>
        <end position="675"/>
    </location>
</feature>
<feature type="signal peptide" evidence="3">
    <location>
        <begin position="1"/>
        <end position="21"/>
    </location>
</feature>
<name>N1Q7P9_PSEFD</name>
<evidence type="ECO:0000313" key="6">
    <source>
        <dbReference type="Proteomes" id="UP000016932"/>
    </source>
</evidence>
<dbReference type="GeneID" id="19332366"/>
<feature type="transmembrane region" description="Helical" evidence="2">
    <location>
        <begin position="475"/>
        <end position="492"/>
    </location>
</feature>
<dbReference type="KEGG" id="pfj:MYCFIDRAFT_169467"/>
<dbReference type="STRING" id="383855.N1Q7P9"/>
<dbReference type="eggNOG" id="KOG4711">
    <property type="taxonomic scope" value="Eukaryota"/>
</dbReference>
<gene>
    <name evidence="5" type="ORF">MYCFIDRAFT_169467</name>
</gene>
<keyword evidence="2" id="KW-0472">Membrane</keyword>
<proteinExistence type="predicted"/>
<feature type="transmembrane region" description="Helical" evidence="2">
    <location>
        <begin position="37"/>
        <end position="55"/>
    </location>
</feature>
<feature type="transmembrane region" description="Helical" evidence="2">
    <location>
        <begin position="557"/>
        <end position="574"/>
    </location>
</feature>
<keyword evidence="2" id="KW-1133">Transmembrane helix</keyword>
<dbReference type="Pfam" id="PF10337">
    <property type="entry name" value="ArAE_2_N"/>
    <property type="match status" value="1"/>
</dbReference>
<dbReference type="Proteomes" id="UP000016932">
    <property type="component" value="Unassembled WGS sequence"/>
</dbReference>
<organism evidence="5 6">
    <name type="scientific">Pseudocercospora fijiensis (strain CIRAD86)</name>
    <name type="common">Black leaf streak disease fungus</name>
    <name type="synonym">Mycosphaerella fijiensis</name>
    <dbReference type="NCBI Taxonomy" id="383855"/>
    <lineage>
        <taxon>Eukaryota</taxon>
        <taxon>Fungi</taxon>
        <taxon>Dikarya</taxon>
        <taxon>Ascomycota</taxon>
        <taxon>Pezizomycotina</taxon>
        <taxon>Dothideomycetes</taxon>
        <taxon>Dothideomycetidae</taxon>
        <taxon>Mycosphaerellales</taxon>
        <taxon>Mycosphaerellaceae</taxon>
        <taxon>Pseudocercospora</taxon>
    </lineage>
</organism>
<dbReference type="AlphaFoldDB" id="N1Q7P9"/>
<sequence>MYQSTASVNLLALYCATQARAHTTAPGAPPTGYNSSASAVLAVWLIFQTYLVNSLRSALPQFQFPVIIYMIFTCVSMTYGTQFLTVTYAISFMERLLEAFLMGFALATGVSLFVIPMSCRTVVFKQMAGYLNLMGGLLKAQAAHLESLETWDPEQAIQHEHAEREKKKKDHKGSTSPGEFKIMMVTPQGKALKALLLKIYATYGHQFCQARDCDWNAICERHHRAMEEDESDLDSSRGSQLPESAGWSEEHPDEINLKARRRQIDNLHQLMKKLQKPVQNMSGNINLAFQHALIVLELTKAPKKKSDEENQAGEQLPGSPGFAEAYRKRLEDIFQRKKQTLREWCAQHEIDLPAGFFKSTFITPEQLSVTDEHAREGDQRQLFFALYIDHLLHRAGQAALELVLFADKKKQEVPGTKTLKKWAYAAFGREDYHDEDNYTADLDSAGTRVPRNAWERFGEVIRLIPRALRSDHSAFGLRVVAATMTVAIICFLRDTQTWFLRNRILWAMIMVPISMTRTAGQSTQSLFILRILGTLLAMIASLPVILHPDQIQKPHNIIGVISIVTAILIIGYELQKATANPPTKPYLLAPYRLATVCGGLAVAYIWTIFPCPVSESTELRKDIGASLYLLANLTSINPRNRQIPHPPPPPKKEPPPTSVPVPTTSKKKFPSKSLHKTPLPPHQPSKQNSAFLKIFQLRVGGKKNFLVEAHRTRDKNEDEDEDFRKSLPPLRSTMTSRKWTSLDFVLRIWKFRDEDIGFVVYGEIYIICAQGIRDDTVKIYGVSSKFAGYRTVYVLRGVLTITYHY</sequence>